<dbReference type="PANTHER" id="PTHR38834:SF3">
    <property type="entry name" value="SOLUTE-BINDING PROTEIN FAMILY 3_N-TERMINAL DOMAIN-CONTAINING PROTEIN"/>
    <property type="match status" value="1"/>
</dbReference>
<dbReference type="SUPFAM" id="SSF53850">
    <property type="entry name" value="Periplasmic binding protein-like II"/>
    <property type="match status" value="1"/>
</dbReference>
<dbReference type="Proteomes" id="UP001620262">
    <property type="component" value="Unassembled WGS sequence"/>
</dbReference>
<proteinExistence type="predicted"/>
<dbReference type="EMBL" id="JBJDOT010000001">
    <property type="protein sequence ID" value="MFK3862421.1"/>
    <property type="molecule type" value="Genomic_DNA"/>
</dbReference>
<organism evidence="1 2">
    <name type="scientific">Pseudoalteromonas rhizosphaerae</name>
    <dbReference type="NCBI Taxonomy" id="2518973"/>
    <lineage>
        <taxon>Bacteria</taxon>
        <taxon>Pseudomonadati</taxon>
        <taxon>Pseudomonadota</taxon>
        <taxon>Gammaproteobacteria</taxon>
        <taxon>Alteromonadales</taxon>
        <taxon>Pseudoalteromonadaceae</taxon>
        <taxon>Pseudoalteromonas</taxon>
    </lineage>
</organism>
<evidence type="ECO:0000313" key="2">
    <source>
        <dbReference type="Proteomes" id="UP001620262"/>
    </source>
</evidence>
<reference evidence="1 2" key="1">
    <citation type="submission" date="2024-11" db="EMBL/GenBank/DDBJ databases">
        <title>The Natural Products Discovery Center: Release of the First 8490 Sequenced Strains for Exploring Actinobacteria Biosynthetic Diversity.</title>
        <authorList>
            <person name="Kalkreuter E."/>
            <person name="Kautsar S.A."/>
            <person name="Yang D."/>
            <person name="Bader C.D."/>
            <person name="Teijaro C.N."/>
            <person name="Fluegel L."/>
            <person name="Davis C.M."/>
            <person name="Simpson J.R."/>
            <person name="Lauterbach L."/>
            <person name="Steele A.D."/>
            <person name="Gui C."/>
            <person name="Meng S."/>
            <person name="Li G."/>
            <person name="Viehrig K."/>
            <person name="Ye F."/>
            <person name="Su P."/>
            <person name="Kiefer A.F."/>
            <person name="Nichols A."/>
            <person name="Cepeda A.J."/>
            <person name="Yan W."/>
            <person name="Fan B."/>
            <person name="Jiang Y."/>
            <person name="Adhikari A."/>
            <person name="Zheng C.-J."/>
            <person name="Schuster L."/>
            <person name="Cowan T.M."/>
            <person name="Smanski M.J."/>
            <person name="Chevrette M.G."/>
            <person name="De Carvalho L.P.S."/>
            <person name="Shen B."/>
        </authorList>
    </citation>
    <scope>NUCLEOTIDE SEQUENCE [LARGE SCALE GENOMIC DNA]</scope>
    <source>
        <strain evidence="1 2">NPDC078403</strain>
    </source>
</reference>
<dbReference type="RefSeq" id="WP_404674495.1">
    <property type="nucleotide sequence ID" value="NZ_JBJDOT010000001.1"/>
</dbReference>
<dbReference type="Gene3D" id="3.40.190.10">
    <property type="entry name" value="Periplasmic binding protein-like II"/>
    <property type="match status" value="2"/>
</dbReference>
<comment type="caution">
    <text evidence="1">The sequence shown here is derived from an EMBL/GenBank/DDBJ whole genome shotgun (WGS) entry which is preliminary data.</text>
</comment>
<accession>A0ABW8KRF8</accession>
<dbReference type="PANTHER" id="PTHR38834">
    <property type="entry name" value="PERIPLASMIC SUBSTRATE BINDING PROTEIN FAMILY 3"/>
    <property type="match status" value="1"/>
</dbReference>
<keyword evidence="2" id="KW-1185">Reference proteome</keyword>
<evidence type="ECO:0000313" key="1">
    <source>
        <dbReference type="EMBL" id="MFK3862421.1"/>
    </source>
</evidence>
<sequence length="259" mass="29528">MLKLFFILIFLPYASHTYSQDKWLFVTEPFPPYFSEQLPQQGWLADIVVTALASQDIEASIEFTTWARALRLLEKNKRTALLGAYYSAEREKIFHYSRPLANSFTGLFKRKSSKINYDGSLTSLQPYSISKGSNYIVSEDFSSEHNLAITATNDLISSLRVLQLGRVDLVAGTKEVGEYWLNNHPQLQTGQSIVYIPPHLASHYLYIIFSKSATQSKQQLIQLENGFNTIVNNGEAAQVLLRHGFSEAKTEQYLQFLKR</sequence>
<gene>
    <name evidence="1" type="ORF">ACI2JU_00715</name>
</gene>
<name>A0ABW8KRF8_9GAMM</name>
<protein>
    <submittedName>
        <fullName evidence="1">Substrate-binding periplasmic protein</fullName>
    </submittedName>
</protein>